<name>A0A151WPL1_9HYME</name>
<reference evidence="3 4" key="1">
    <citation type="submission" date="2015-09" db="EMBL/GenBank/DDBJ databases">
        <title>Trachymyrmex zeteki WGS genome.</title>
        <authorList>
            <person name="Nygaard S."/>
            <person name="Hu H."/>
            <person name="Boomsma J."/>
            <person name="Zhang G."/>
        </authorList>
    </citation>
    <scope>NUCLEOTIDE SEQUENCE [LARGE SCALE GENOMIC DNA]</scope>
    <source>
        <strain evidence="3">Tzet28-1</strain>
        <tissue evidence="3">Whole body</tissue>
    </source>
</reference>
<evidence type="ECO:0000259" key="2">
    <source>
        <dbReference type="Pfam" id="PF20700"/>
    </source>
</evidence>
<protein>
    <recommendedName>
        <fullName evidence="2">Mutator-like transposase domain-containing protein</fullName>
    </recommendedName>
</protein>
<evidence type="ECO:0000313" key="4">
    <source>
        <dbReference type="Proteomes" id="UP000075809"/>
    </source>
</evidence>
<dbReference type="AlphaFoldDB" id="A0A151WPL1"/>
<evidence type="ECO:0000256" key="1">
    <source>
        <dbReference type="SAM" id="MobiDB-lite"/>
    </source>
</evidence>
<dbReference type="EMBL" id="KQ982859">
    <property type="protein sequence ID" value="KYQ49804.1"/>
    <property type="molecule type" value="Genomic_DNA"/>
</dbReference>
<proteinExistence type="predicted"/>
<evidence type="ECO:0000313" key="3">
    <source>
        <dbReference type="EMBL" id="KYQ49804.1"/>
    </source>
</evidence>
<dbReference type="Proteomes" id="UP000075809">
    <property type="component" value="Unassembled WGS sequence"/>
</dbReference>
<feature type="non-terminal residue" evidence="3">
    <location>
        <position position="1"/>
    </location>
</feature>
<keyword evidence="4" id="KW-1185">Reference proteome</keyword>
<feature type="region of interest" description="Disordered" evidence="1">
    <location>
        <begin position="1"/>
        <end position="23"/>
    </location>
</feature>
<gene>
    <name evidence="3" type="ORF">ALC60_11123</name>
</gene>
<feature type="compositionally biased region" description="Polar residues" evidence="1">
    <location>
        <begin position="1"/>
        <end position="12"/>
    </location>
</feature>
<feature type="domain" description="Mutator-like transposase" evidence="2">
    <location>
        <begin position="30"/>
        <end position="168"/>
    </location>
</feature>
<dbReference type="Pfam" id="PF20700">
    <property type="entry name" value="Mutator"/>
    <property type="match status" value="2"/>
</dbReference>
<sequence length="243" mass="27234">VELSNENISSSAKKLKTDRETSVPEDPNIGYRILNFLTVFSVLSECIKCKKCDSDVRFSIESTRGLGFKIVVSCSSCKPTFIPSCSYIKTAYEINTRFFFVMRLLGIGLRGAMKFCGLIDLPPTVQQTTYDMIIDNIHSAASSIVQLVLKQAVKEEQQEITKQNSSDDINAKSYGDEIEIIKKECVGHVQKRMGTRLRECKKKNSGIGGKNKLTAKFVDKLSIYYGLAIRRNSNSKDDMKKAI</sequence>
<feature type="domain" description="Mutator-like transposase" evidence="2">
    <location>
        <begin position="170"/>
        <end position="243"/>
    </location>
</feature>
<accession>A0A151WPL1</accession>
<dbReference type="InterPro" id="IPR049012">
    <property type="entry name" value="Mutator_transp_dom"/>
</dbReference>
<organism evidence="3 4">
    <name type="scientific">Mycetomoellerius zeteki</name>
    <dbReference type="NCBI Taxonomy" id="64791"/>
    <lineage>
        <taxon>Eukaryota</taxon>
        <taxon>Metazoa</taxon>
        <taxon>Ecdysozoa</taxon>
        <taxon>Arthropoda</taxon>
        <taxon>Hexapoda</taxon>
        <taxon>Insecta</taxon>
        <taxon>Pterygota</taxon>
        <taxon>Neoptera</taxon>
        <taxon>Endopterygota</taxon>
        <taxon>Hymenoptera</taxon>
        <taxon>Apocrita</taxon>
        <taxon>Aculeata</taxon>
        <taxon>Formicoidea</taxon>
        <taxon>Formicidae</taxon>
        <taxon>Myrmicinae</taxon>
        <taxon>Mycetomoellerius</taxon>
    </lineage>
</organism>